<proteinExistence type="predicted"/>
<dbReference type="OrthoDB" id="1681166at2759"/>
<evidence type="ECO:0000256" key="2">
    <source>
        <dbReference type="ARBA" id="ARBA00022618"/>
    </source>
</evidence>
<dbReference type="PANTHER" id="PTHR11210">
    <property type="entry name" value="RING BOX"/>
    <property type="match status" value="1"/>
</dbReference>
<dbReference type="GeneID" id="5004440"/>
<dbReference type="Gene3D" id="3.30.40.10">
    <property type="entry name" value="Zinc/RING finger domain, C3HC4 (zinc finger)"/>
    <property type="match status" value="1"/>
</dbReference>
<keyword evidence="4 9" id="KW-0863">Zinc-finger</keyword>
<evidence type="ECO:0000256" key="1">
    <source>
        <dbReference type="ARBA" id="ARBA00013928"/>
    </source>
</evidence>
<keyword evidence="5" id="KW-0498">Mitosis</keyword>
<dbReference type="SMART" id="SM00184">
    <property type="entry name" value="RING"/>
    <property type="match status" value="1"/>
</dbReference>
<keyword evidence="3" id="KW-0479">Metal-binding</keyword>
<keyword evidence="8" id="KW-0131">Cell cycle</keyword>
<dbReference type="GO" id="GO:0061630">
    <property type="term" value="F:ubiquitin protein ligase activity"/>
    <property type="evidence" value="ECO:0007669"/>
    <property type="project" value="InterPro"/>
</dbReference>
<dbReference type="GO" id="GO:0031145">
    <property type="term" value="P:anaphase-promoting complex-dependent catabolic process"/>
    <property type="evidence" value="ECO:0007669"/>
    <property type="project" value="InterPro"/>
</dbReference>
<dbReference type="KEGG" id="olu:OSTLU_9831"/>
<dbReference type="InterPro" id="IPR001841">
    <property type="entry name" value="Znf_RING"/>
</dbReference>
<keyword evidence="2" id="KW-0132">Cell division</keyword>
<keyword evidence="6" id="KW-0833">Ubl conjugation pathway</keyword>
<keyword evidence="12" id="KW-1185">Reference proteome</keyword>
<accession>A4S544</accession>
<evidence type="ECO:0000256" key="7">
    <source>
        <dbReference type="ARBA" id="ARBA00022833"/>
    </source>
</evidence>
<dbReference type="RefSeq" id="XP_001420379.1">
    <property type="nucleotide sequence ID" value="XM_001420342.1"/>
</dbReference>
<sequence>LNVKTWHGVGAWTWGAGDVGDVCGICRIAFDGCPPDAKFPGDDSPVVWGKCGHAFHLQCITKWLSGANAEAPRCPICRGAWEFKE</sequence>
<gene>
    <name evidence="11" type="ORF">OSTLU_9831</name>
</gene>
<dbReference type="HOGENOM" id="CLU_115512_0_2_1"/>
<name>A4S544_OSTLU</name>
<dbReference type="PROSITE" id="PS50089">
    <property type="entry name" value="ZF_RING_2"/>
    <property type="match status" value="1"/>
</dbReference>
<dbReference type="GO" id="GO:0051301">
    <property type="term" value="P:cell division"/>
    <property type="evidence" value="ECO:0007669"/>
    <property type="project" value="UniProtKB-KW"/>
</dbReference>
<dbReference type="GO" id="GO:0005680">
    <property type="term" value="C:anaphase-promoting complex"/>
    <property type="evidence" value="ECO:0007669"/>
    <property type="project" value="InterPro"/>
</dbReference>
<keyword evidence="7" id="KW-0862">Zinc</keyword>
<evidence type="ECO:0000259" key="10">
    <source>
        <dbReference type="PROSITE" id="PS50089"/>
    </source>
</evidence>
<dbReference type="GO" id="GO:0097602">
    <property type="term" value="F:cullin family protein binding"/>
    <property type="evidence" value="ECO:0007669"/>
    <property type="project" value="InterPro"/>
</dbReference>
<evidence type="ECO:0000313" key="11">
    <source>
        <dbReference type="EMBL" id="ABO98672.1"/>
    </source>
</evidence>
<dbReference type="eggNOG" id="KOG1493">
    <property type="taxonomic scope" value="Eukaryota"/>
</dbReference>
<feature type="non-terminal residue" evidence="11">
    <location>
        <position position="85"/>
    </location>
</feature>
<dbReference type="SUPFAM" id="SSF57850">
    <property type="entry name" value="RING/U-box"/>
    <property type="match status" value="1"/>
</dbReference>
<dbReference type="InterPro" id="IPR024991">
    <property type="entry name" value="RING-H2_APC11"/>
</dbReference>
<feature type="domain" description="RING-type" evidence="10">
    <location>
        <begin position="23"/>
        <end position="78"/>
    </location>
</feature>
<evidence type="ECO:0000313" key="12">
    <source>
        <dbReference type="Proteomes" id="UP000001568"/>
    </source>
</evidence>
<evidence type="ECO:0000256" key="3">
    <source>
        <dbReference type="ARBA" id="ARBA00022723"/>
    </source>
</evidence>
<dbReference type="Pfam" id="PF12861">
    <property type="entry name" value="zf-ANAPC11"/>
    <property type="match status" value="1"/>
</dbReference>
<dbReference type="InterPro" id="IPR013083">
    <property type="entry name" value="Znf_RING/FYVE/PHD"/>
</dbReference>
<dbReference type="CDD" id="cd16456">
    <property type="entry name" value="RING-H2_APC11"/>
    <property type="match status" value="1"/>
</dbReference>
<evidence type="ECO:0000256" key="8">
    <source>
        <dbReference type="ARBA" id="ARBA00023306"/>
    </source>
</evidence>
<dbReference type="Proteomes" id="UP000001568">
    <property type="component" value="Chromosome 11"/>
</dbReference>
<evidence type="ECO:0000256" key="6">
    <source>
        <dbReference type="ARBA" id="ARBA00022786"/>
    </source>
</evidence>
<evidence type="ECO:0000256" key="5">
    <source>
        <dbReference type="ARBA" id="ARBA00022776"/>
    </source>
</evidence>
<feature type="non-terminal residue" evidence="11">
    <location>
        <position position="1"/>
    </location>
</feature>
<dbReference type="OMA" id="QWRWDTG"/>
<evidence type="ECO:0000256" key="4">
    <source>
        <dbReference type="ARBA" id="ARBA00022771"/>
    </source>
</evidence>
<reference evidence="11 12" key="1">
    <citation type="journal article" date="2007" name="Proc. Natl. Acad. Sci. U.S.A.">
        <title>The tiny eukaryote Ostreococcus provides genomic insights into the paradox of plankton speciation.</title>
        <authorList>
            <person name="Palenik B."/>
            <person name="Grimwood J."/>
            <person name="Aerts A."/>
            <person name="Rouze P."/>
            <person name="Salamov A."/>
            <person name="Putnam N."/>
            <person name="Dupont C."/>
            <person name="Jorgensen R."/>
            <person name="Derelle E."/>
            <person name="Rombauts S."/>
            <person name="Zhou K."/>
            <person name="Otillar R."/>
            <person name="Merchant S.S."/>
            <person name="Podell S."/>
            <person name="Gaasterland T."/>
            <person name="Napoli C."/>
            <person name="Gendler K."/>
            <person name="Manuell A."/>
            <person name="Tai V."/>
            <person name="Vallon O."/>
            <person name="Piganeau G."/>
            <person name="Jancek S."/>
            <person name="Heijde M."/>
            <person name="Jabbari K."/>
            <person name="Bowler C."/>
            <person name="Lohr M."/>
            <person name="Robbens S."/>
            <person name="Werner G."/>
            <person name="Dubchak I."/>
            <person name="Pazour G.J."/>
            <person name="Ren Q."/>
            <person name="Paulsen I."/>
            <person name="Delwiche C."/>
            <person name="Schmutz J."/>
            <person name="Rokhsar D."/>
            <person name="Van de Peer Y."/>
            <person name="Moreau H."/>
            <person name="Grigoriev I.V."/>
        </authorList>
    </citation>
    <scope>NUCLEOTIDE SEQUENCE [LARGE SCALE GENOMIC DNA]</scope>
    <source>
        <strain evidence="11 12">CCE9901</strain>
    </source>
</reference>
<dbReference type="GO" id="GO:0008270">
    <property type="term" value="F:zinc ion binding"/>
    <property type="evidence" value="ECO:0007669"/>
    <property type="project" value="UniProtKB-KW"/>
</dbReference>
<protein>
    <recommendedName>
        <fullName evidence="1">Anaphase-promoting complex subunit 11</fullName>
    </recommendedName>
</protein>
<dbReference type="EMBL" id="CP000591">
    <property type="protein sequence ID" value="ABO98672.1"/>
    <property type="molecule type" value="Genomic_DNA"/>
</dbReference>
<dbReference type="STRING" id="436017.A4S544"/>
<evidence type="ECO:0000256" key="9">
    <source>
        <dbReference type="PROSITE-ProRule" id="PRU00175"/>
    </source>
</evidence>
<dbReference type="AlphaFoldDB" id="A4S544"/>
<organism evidence="11 12">
    <name type="scientific">Ostreococcus lucimarinus (strain CCE9901)</name>
    <dbReference type="NCBI Taxonomy" id="436017"/>
    <lineage>
        <taxon>Eukaryota</taxon>
        <taxon>Viridiplantae</taxon>
        <taxon>Chlorophyta</taxon>
        <taxon>Mamiellophyceae</taxon>
        <taxon>Mamiellales</taxon>
        <taxon>Bathycoccaceae</taxon>
        <taxon>Ostreococcus</taxon>
    </lineage>
</organism>
<dbReference type="InterPro" id="IPR051031">
    <property type="entry name" value="RING-box_E3_Ubiquitin_Ligase"/>
</dbReference>